<comment type="cofactor">
    <cofactor evidence="7">
        <name>Zn(2+)</name>
        <dbReference type="ChEBI" id="CHEBI:29105"/>
    </cofactor>
    <text evidence="7">Binds 1 zinc ion.</text>
</comment>
<reference evidence="8 9" key="1">
    <citation type="journal article" date="2016" name="Nat. Commun.">
        <title>Thousands of microbial genomes shed light on interconnected biogeochemical processes in an aquifer system.</title>
        <authorList>
            <person name="Anantharaman K."/>
            <person name="Brown C.T."/>
            <person name="Hug L.A."/>
            <person name="Sharon I."/>
            <person name="Castelle C.J."/>
            <person name="Probst A.J."/>
            <person name="Thomas B.C."/>
            <person name="Singh A."/>
            <person name="Wilkins M.J."/>
            <person name="Karaoz U."/>
            <person name="Brodie E.L."/>
            <person name="Williams K.H."/>
            <person name="Hubbard S.S."/>
            <person name="Banfield J.F."/>
        </authorList>
    </citation>
    <scope>NUCLEOTIDE SEQUENCE [LARGE SCALE GENOMIC DNA]</scope>
</reference>
<evidence type="ECO:0000313" key="9">
    <source>
        <dbReference type="Proteomes" id="UP000178099"/>
    </source>
</evidence>
<keyword evidence="7" id="KW-0698">rRNA processing</keyword>
<evidence type="ECO:0000256" key="7">
    <source>
        <dbReference type="HAMAP-Rule" id="MF_00009"/>
    </source>
</evidence>
<dbReference type="GO" id="GO:0008270">
    <property type="term" value="F:zinc ion binding"/>
    <property type="evidence" value="ECO:0007669"/>
    <property type="project" value="UniProtKB-UniRule"/>
</dbReference>
<feature type="binding site" evidence="7">
    <location>
        <position position="111"/>
    </location>
    <ligand>
        <name>Zn(2+)</name>
        <dbReference type="ChEBI" id="CHEBI:29105"/>
        <note>catalytic</note>
    </ligand>
</feature>
<sequence>MTDKRCIIMNSQKGRLPRLPFCELKDKILGEEYELSLVFVTDTASRALNEKHRRKRKVANVLAFPLSSDEGEIFIAPKKAAKDSVQFAMPPRRFLAYLFIHGLFHLKGLRHGSTMEKNEQRLLKEYKI</sequence>
<comment type="subcellular location">
    <subcellularLocation>
        <location evidence="7">Cytoplasm</location>
    </subcellularLocation>
</comment>
<proteinExistence type="inferred from homology"/>
<accession>A0A1G2DD74</accession>
<keyword evidence="6 7" id="KW-0862">Zinc</keyword>
<gene>
    <name evidence="7" type="primary">ybeY</name>
    <name evidence="8" type="ORF">A3D67_00275</name>
</gene>
<dbReference type="InterPro" id="IPR023091">
    <property type="entry name" value="MetalPrtase_cat_dom_sf_prd"/>
</dbReference>
<dbReference type="NCBIfam" id="TIGR00043">
    <property type="entry name" value="rRNA maturation RNase YbeY"/>
    <property type="match status" value="1"/>
</dbReference>
<organism evidence="8 9">
    <name type="scientific">Candidatus Lloydbacteria bacterium RIFCSPHIGHO2_02_FULL_51_22</name>
    <dbReference type="NCBI Taxonomy" id="1798663"/>
    <lineage>
        <taxon>Bacteria</taxon>
        <taxon>Candidatus Lloydiibacteriota</taxon>
    </lineage>
</organism>
<dbReference type="GO" id="GO:0004521">
    <property type="term" value="F:RNA endonuclease activity"/>
    <property type="evidence" value="ECO:0007669"/>
    <property type="project" value="UniProtKB-UniRule"/>
</dbReference>
<evidence type="ECO:0000313" key="8">
    <source>
        <dbReference type="EMBL" id="OGZ11585.1"/>
    </source>
</evidence>
<evidence type="ECO:0000256" key="4">
    <source>
        <dbReference type="ARBA" id="ARBA00022759"/>
    </source>
</evidence>
<keyword evidence="3 7" id="KW-0479">Metal-binding</keyword>
<dbReference type="Proteomes" id="UP000178099">
    <property type="component" value="Unassembled WGS sequence"/>
</dbReference>
<keyword evidence="5 7" id="KW-0378">Hydrolase</keyword>
<feature type="binding site" evidence="7">
    <location>
        <position position="105"/>
    </location>
    <ligand>
        <name>Zn(2+)</name>
        <dbReference type="ChEBI" id="CHEBI:29105"/>
        <note>catalytic</note>
    </ligand>
</feature>
<dbReference type="GO" id="GO:0005737">
    <property type="term" value="C:cytoplasm"/>
    <property type="evidence" value="ECO:0007669"/>
    <property type="project" value="UniProtKB-SubCell"/>
</dbReference>
<dbReference type="SUPFAM" id="SSF55486">
    <property type="entry name" value="Metalloproteases ('zincins'), catalytic domain"/>
    <property type="match status" value="1"/>
</dbReference>
<dbReference type="EC" id="3.1.-.-" evidence="7"/>
<dbReference type="InterPro" id="IPR002036">
    <property type="entry name" value="YbeY"/>
</dbReference>
<evidence type="ECO:0000256" key="2">
    <source>
        <dbReference type="ARBA" id="ARBA00022722"/>
    </source>
</evidence>
<evidence type="ECO:0000256" key="6">
    <source>
        <dbReference type="ARBA" id="ARBA00022833"/>
    </source>
</evidence>
<name>A0A1G2DD74_9BACT</name>
<evidence type="ECO:0000256" key="5">
    <source>
        <dbReference type="ARBA" id="ARBA00022801"/>
    </source>
</evidence>
<dbReference type="AlphaFoldDB" id="A0A1G2DD74"/>
<dbReference type="GO" id="GO:0004222">
    <property type="term" value="F:metalloendopeptidase activity"/>
    <property type="evidence" value="ECO:0007669"/>
    <property type="project" value="InterPro"/>
</dbReference>
<evidence type="ECO:0000256" key="1">
    <source>
        <dbReference type="ARBA" id="ARBA00010875"/>
    </source>
</evidence>
<dbReference type="HAMAP" id="MF_00009">
    <property type="entry name" value="Endoribonucl_YbeY"/>
    <property type="match status" value="1"/>
</dbReference>
<dbReference type="EMBL" id="MHLN01000018">
    <property type="protein sequence ID" value="OGZ11585.1"/>
    <property type="molecule type" value="Genomic_DNA"/>
</dbReference>
<comment type="caution">
    <text evidence="8">The sequence shown here is derived from an EMBL/GenBank/DDBJ whole genome shotgun (WGS) entry which is preliminary data.</text>
</comment>
<dbReference type="GO" id="GO:0006364">
    <property type="term" value="P:rRNA processing"/>
    <property type="evidence" value="ECO:0007669"/>
    <property type="project" value="UniProtKB-UniRule"/>
</dbReference>
<dbReference type="Gene3D" id="3.40.390.30">
    <property type="entry name" value="Metalloproteases ('zincins'), catalytic domain"/>
    <property type="match status" value="1"/>
</dbReference>
<keyword evidence="4 7" id="KW-0255">Endonuclease</keyword>
<dbReference type="Pfam" id="PF02130">
    <property type="entry name" value="YbeY"/>
    <property type="match status" value="1"/>
</dbReference>
<comment type="function">
    <text evidence="7">Single strand-specific metallo-endoribonuclease involved in late-stage 70S ribosome quality control and in maturation of the 3' terminus of the 16S rRNA.</text>
</comment>
<feature type="binding site" evidence="7">
    <location>
        <position position="101"/>
    </location>
    <ligand>
        <name>Zn(2+)</name>
        <dbReference type="ChEBI" id="CHEBI:29105"/>
        <note>catalytic</note>
    </ligand>
</feature>
<protein>
    <recommendedName>
        <fullName evidence="7">Endoribonuclease YbeY</fullName>
        <ecNumber evidence="7">3.1.-.-</ecNumber>
    </recommendedName>
</protein>
<keyword evidence="2 7" id="KW-0540">Nuclease</keyword>
<evidence type="ECO:0000256" key="3">
    <source>
        <dbReference type="ARBA" id="ARBA00022723"/>
    </source>
</evidence>
<comment type="similarity">
    <text evidence="1 7">Belongs to the endoribonuclease YbeY family.</text>
</comment>
<keyword evidence="7" id="KW-0690">Ribosome biogenesis</keyword>
<keyword evidence="7" id="KW-0963">Cytoplasm</keyword>